<dbReference type="InParanoid" id="A0A067QQR1"/>
<keyword evidence="3" id="KW-1185">Reference proteome</keyword>
<name>A0A067QQR1_ZOONE</name>
<gene>
    <name evidence="2" type="ORF">L798_14430</name>
</gene>
<reference evidence="2 3" key="1">
    <citation type="journal article" date="2014" name="Nat. Commun.">
        <title>Molecular traces of alternative social organization in a termite genome.</title>
        <authorList>
            <person name="Terrapon N."/>
            <person name="Li C."/>
            <person name="Robertson H.M."/>
            <person name="Ji L."/>
            <person name="Meng X."/>
            <person name="Booth W."/>
            <person name="Chen Z."/>
            <person name="Childers C.P."/>
            <person name="Glastad K.M."/>
            <person name="Gokhale K."/>
            <person name="Gowin J."/>
            <person name="Gronenberg W."/>
            <person name="Hermansen R.A."/>
            <person name="Hu H."/>
            <person name="Hunt B.G."/>
            <person name="Huylmans A.K."/>
            <person name="Khalil S.M."/>
            <person name="Mitchell R.D."/>
            <person name="Munoz-Torres M.C."/>
            <person name="Mustard J.A."/>
            <person name="Pan H."/>
            <person name="Reese J.T."/>
            <person name="Scharf M.E."/>
            <person name="Sun F."/>
            <person name="Vogel H."/>
            <person name="Xiao J."/>
            <person name="Yang W."/>
            <person name="Yang Z."/>
            <person name="Yang Z."/>
            <person name="Zhou J."/>
            <person name="Zhu J."/>
            <person name="Brent C.S."/>
            <person name="Elsik C.G."/>
            <person name="Goodisman M.A."/>
            <person name="Liberles D.A."/>
            <person name="Roe R.M."/>
            <person name="Vargo E.L."/>
            <person name="Vilcinskas A."/>
            <person name="Wang J."/>
            <person name="Bornberg-Bauer E."/>
            <person name="Korb J."/>
            <person name="Zhang G."/>
            <person name="Liebig J."/>
        </authorList>
    </citation>
    <scope>NUCLEOTIDE SEQUENCE [LARGE SCALE GENOMIC DNA]</scope>
    <source>
        <tissue evidence="2">Whole organism</tissue>
    </source>
</reference>
<dbReference type="EMBL" id="KK853131">
    <property type="protein sequence ID" value="KDR10908.1"/>
    <property type="molecule type" value="Genomic_DNA"/>
</dbReference>
<feature type="chain" id="PRO_5001648154" evidence="1">
    <location>
        <begin position="17"/>
        <end position="148"/>
    </location>
</feature>
<dbReference type="Gene3D" id="1.10.287.70">
    <property type="match status" value="1"/>
</dbReference>
<sequence>MVTTLLFSLLLYNSYSAVLMASLAVTNPTLPFINLEDVARKGTHALCVRNLSYAYMRLKEKESNEEVAPRWRDVVSRKPCGNVVDNRGLEAALCKWRVAVLETPSNMGVVTANASLSCQMKQIRGQYFAVPVSLELRARFPYTSLINS</sequence>
<keyword evidence="1" id="KW-0732">Signal</keyword>
<evidence type="ECO:0000256" key="1">
    <source>
        <dbReference type="SAM" id="SignalP"/>
    </source>
</evidence>
<feature type="signal peptide" evidence="1">
    <location>
        <begin position="1"/>
        <end position="16"/>
    </location>
</feature>
<evidence type="ECO:0000313" key="2">
    <source>
        <dbReference type="EMBL" id="KDR10908.1"/>
    </source>
</evidence>
<dbReference type="OMA" id="AFIMERW"/>
<protein>
    <submittedName>
        <fullName evidence="2">Uncharacterized protein</fullName>
    </submittedName>
</protein>
<dbReference type="AlphaFoldDB" id="A0A067QQR1"/>
<proteinExistence type="predicted"/>
<evidence type="ECO:0000313" key="3">
    <source>
        <dbReference type="Proteomes" id="UP000027135"/>
    </source>
</evidence>
<organism evidence="2 3">
    <name type="scientific">Zootermopsis nevadensis</name>
    <name type="common">Dampwood termite</name>
    <dbReference type="NCBI Taxonomy" id="136037"/>
    <lineage>
        <taxon>Eukaryota</taxon>
        <taxon>Metazoa</taxon>
        <taxon>Ecdysozoa</taxon>
        <taxon>Arthropoda</taxon>
        <taxon>Hexapoda</taxon>
        <taxon>Insecta</taxon>
        <taxon>Pterygota</taxon>
        <taxon>Neoptera</taxon>
        <taxon>Polyneoptera</taxon>
        <taxon>Dictyoptera</taxon>
        <taxon>Blattodea</taxon>
        <taxon>Blattoidea</taxon>
        <taxon>Termitoidae</taxon>
        <taxon>Termopsidae</taxon>
        <taxon>Zootermopsis</taxon>
    </lineage>
</organism>
<dbReference type="Proteomes" id="UP000027135">
    <property type="component" value="Unassembled WGS sequence"/>
</dbReference>
<accession>A0A067QQR1</accession>